<evidence type="ECO:0000313" key="3">
    <source>
        <dbReference type="Proteomes" id="UP000008701"/>
    </source>
</evidence>
<dbReference type="eggNOG" id="COG3170">
    <property type="taxonomic scope" value="Bacteria"/>
</dbReference>
<keyword evidence="3" id="KW-1185">Reference proteome</keyword>
<evidence type="ECO:0000256" key="1">
    <source>
        <dbReference type="SAM" id="Coils"/>
    </source>
</evidence>
<dbReference type="Proteomes" id="UP000008701">
    <property type="component" value="Chromosome"/>
</dbReference>
<dbReference type="OrthoDB" id="597906at2"/>
<feature type="coiled-coil region" evidence="1">
    <location>
        <begin position="8"/>
        <end position="35"/>
    </location>
</feature>
<dbReference type="RefSeq" id="WP_011744323.1">
    <property type="nucleotide sequence ID" value="NC_008639.1"/>
</dbReference>
<sequence length="129" mass="14369">MITNNEPLNSIEARIEELHNTIAEKEEQIKTRTRQLKDDIQTELDPATVVRRHPFEIAGSIFVTGILIGRSVKSMVGSSRKHQSNTASASDSVPAKAPTQLSVLGIDILRSVKDLGFTYLTHYLDKKIK</sequence>
<evidence type="ECO:0008006" key="4">
    <source>
        <dbReference type="Google" id="ProtNLM"/>
    </source>
</evidence>
<accession>A1BDL3</accession>
<keyword evidence="1" id="KW-0175">Coiled coil</keyword>
<protein>
    <recommendedName>
        <fullName evidence="4">DUF3618 domain-containing protein</fullName>
    </recommendedName>
</protein>
<dbReference type="EMBL" id="CP000492">
    <property type="protein sequence ID" value="ABL64490.1"/>
    <property type="molecule type" value="Genomic_DNA"/>
</dbReference>
<organism evidence="2 3">
    <name type="scientific">Chlorobium phaeobacteroides (strain DSM 266 / SMG 266 / 2430)</name>
    <dbReference type="NCBI Taxonomy" id="290317"/>
    <lineage>
        <taxon>Bacteria</taxon>
        <taxon>Pseudomonadati</taxon>
        <taxon>Chlorobiota</taxon>
        <taxon>Chlorobiia</taxon>
        <taxon>Chlorobiales</taxon>
        <taxon>Chlorobiaceae</taxon>
        <taxon>Chlorobium/Pelodictyon group</taxon>
        <taxon>Chlorobium</taxon>
    </lineage>
</organism>
<dbReference type="KEGG" id="cph:Cpha266_0432"/>
<dbReference type="AlphaFoldDB" id="A1BDL3"/>
<gene>
    <name evidence="2" type="ordered locus">Cpha266_0432</name>
</gene>
<evidence type="ECO:0000313" key="2">
    <source>
        <dbReference type="EMBL" id="ABL64490.1"/>
    </source>
</evidence>
<reference evidence="2 3" key="1">
    <citation type="submission" date="2006-12" db="EMBL/GenBank/DDBJ databases">
        <title>Complete sequence of Chlorobium phaeobacteroides DSM 266.</title>
        <authorList>
            <consortium name="US DOE Joint Genome Institute"/>
            <person name="Copeland A."/>
            <person name="Lucas S."/>
            <person name="Lapidus A."/>
            <person name="Barry K."/>
            <person name="Detter J.C."/>
            <person name="Glavina del Rio T."/>
            <person name="Hammon N."/>
            <person name="Israni S."/>
            <person name="Pitluck S."/>
            <person name="Goltsman E."/>
            <person name="Schmutz J."/>
            <person name="Larimer F."/>
            <person name="Land M."/>
            <person name="Hauser L."/>
            <person name="Mikhailova N."/>
            <person name="Li T."/>
            <person name="Overmann J."/>
            <person name="Bryant D.A."/>
            <person name="Richardson P."/>
        </authorList>
    </citation>
    <scope>NUCLEOTIDE SEQUENCE [LARGE SCALE GENOMIC DNA]</scope>
    <source>
        <strain evidence="2 3">DSM 266</strain>
    </source>
</reference>
<name>A1BDL3_CHLPD</name>
<dbReference type="HOGENOM" id="CLU_1944899_0_0_10"/>
<dbReference type="STRING" id="290317.Cpha266_0432"/>
<proteinExistence type="predicted"/>